<sequence length="115" mass="12889">MSTRLSHVTERSSDNVDQPILNVDEELMRVQRVIWLSDSDRGKGYCVDFLSISLHAVSTDSEAYPSPCIYAQIDTGTDGEESEESDSESNEIDLSKVTEMRLMPSDPSQSTIYLH</sequence>
<dbReference type="Pfam" id="PF03517">
    <property type="entry name" value="Voldacs"/>
    <property type="match status" value="1"/>
</dbReference>
<keyword evidence="4" id="KW-0539">Nucleus</keyword>
<evidence type="ECO:0000313" key="7">
    <source>
        <dbReference type="Proteomes" id="UP001454036"/>
    </source>
</evidence>
<keyword evidence="3" id="KW-0963">Cytoplasm</keyword>
<dbReference type="GO" id="GO:0000387">
    <property type="term" value="P:spliceosomal snRNP assembly"/>
    <property type="evidence" value="ECO:0007669"/>
    <property type="project" value="TreeGrafter"/>
</dbReference>
<dbReference type="GO" id="GO:0005829">
    <property type="term" value="C:cytosol"/>
    <property type="evidence" value="ECO:0007669"/>
    <property type="project" value="TreeGrafter"/>
</dbReference>
<name>A0AAV3P9G6_LITER</name>
<evidence type="ECO:0000256" key="3">
    <source>
        <dbReference type="ARBA" id="ARBA00022490"/>
    </source>
</evidence>
<evidence type="ECO:0000256" key="4">
    <source>
        <dbReference type="ARBA" id="ARBA00023242"/>
    </source>
</evidence>
<dbReference type="PANTHER" id="PTHR21399:SF0">
    <property type="entry name" value="METHYLOSOME SUBUNIT PICLN"/>
    <property type="match status" value="1"/>
</dbReference>
<proteinExistence type="predicted"/>
<keyword evidence="7" id="KW-1185">Reference proteome</keyword>
<dbReference type="AlphaFoldDB" id="A0AAV3P9G6"/>
<dbReference type="GO" id="GO:0034715">
    <property type="term" value="C:pICln-Sm protein complex"/>
    <property type="evidence" value="ECO:0007669"/>
    <property type="project" value="TreeGrafter"/>
</dbReference>
<dbReference type="GO" id="GO:0005681">
    <property type="term" value="C:spliceosomal complex"/>
    <property type="evidence" value="ECO:0007669"/>
    <property type="project" value="TreeGrafter"/>
</dbReference>
<reference evidence="6 7" key="1">
    <citation type="submission" date="2024-01" db="EMBL/GenBank/DDBJ databases">
        <title>The complete chloroplast genome sequence of Lithospermum erythrorhizon: insights into the phylogenetic relationship among Boraginaceae species and the maternal lineages of purple gromwells.</title>
        <authorList>
            <person name="Okada T."/>
            <person name="Watanabe K."/>
        </authorList>
    </citation>
    <scope>NUCLEOTIDE SEQUENCE [LARGE SCALE GENOMIC DNA]</scope>
</reference>
<dbReference type="PANTHER" id="PTHR21399">
    <property type="entry name" value="CHLORIDE CONDUCTANCE REGULATORY PROTEIN ICLN"/>
    <property type="match status" value="1"/>
</dbReference>
<feature type="compositionally biased region" description="Acidic residues" evidence="5">
    <location>
        <begin position="77"/>
        <end position="91"/>
    </location>
</feature>
<dbReference type="InterPro" id="IPR011993">
    <property type="entry name" value="PH-like_dom_sf"/>
</dbReference>
<evidence type="ECO:0000256" key="1">
    <source>
        <dbReference type="ARBA" id="ARBA00004123"/>
    </source>
</evidence>
<protein>
    <submittedName>
        <fullName evidence="6">Uncharacterized protein</fullName>
    </submittedName>
</protein>
<dbReference type="InterPro" id="IPR039924">
    <property type="entry name" value="ICln/Lot5/Saf5"/>
</dbReference>
<dbReference type="GO" id="GO:0045292">
    <property type="term" value="P:mRNA cis splicing, via spliceosome"/>
    <property type="evidence" value="ECO:0007669"/>
    <property type="project" value="TreeGrafter"/>
</dbReference>
<comment type="subcellular location">
    <subcellularLocation>
        <location evidence="2">Cytoplasm</location>
    </subcellularLocation>
    <subcellularLocation>
        <location evidence="1">Nucleus</location>
    </subcellularLocation>
</comment>
<dbReference type="Proteomes" id="UP001454036">
    <property type="component" value="Unassembled WGS sequence"/>
</dbReference>
<dbReference type="EMBL" id="BAABME010001125">
    <property type="protein sequence ID" value="GAA0147722.1"/>
    <property type="molecule type" value="Genomic_DNA"/>
</dbReference>
<evidence type="ECO:0000313" key="6">
    <source>
        <dbReference type="EMBL" id="GAA0147722.1"/>
    </source>
</evidence>
<organism evidence="6 7">
    <name type="scientific">Lithospermum erythrorhizon</name>
    <name type="common">Purple gromwell</name>
    <name type="synonym">Lithospermum officinale var. erythrorhizon</name>
    <dbReference type="NCBI Taxonomy" id="34254"/>
    <lineage>
        <taxon>Eukaryota</taxon>
        <taxon>Viridiplantae</taxon>
        <taxon>Streptophyta</taxon>
        <taxon>Embryophyta</taxon>
        <taxon>Tracheophyta</taxon>
        <taxon>Spermatophyta</taxon>
        <taxon>Magnoliopsida</taxon>
        <taxon>eudicotyledons</taxon>
        <taxon>Gunneridae</taxon>
        <taxon>Pentapetalae</taxon>
        <taxon>asterids</taxon>
        <taxon>lamiids</taxon>
        <taxon>Boraginales</taxon>
        <taxon>Boraginaceae</taxon>
        <taxon>Boraginoideae</taxon>
        <taxon>Lithospermeae</taxon>
        <taxon>Lithospermum</taxon>
    </lineage>
</organism>
<gene>
    <name evidence="6" type="ORF">LIER_07354</name>
</gene>
<comment type="caution">
    <text evidence="6">The sequence shown here is derived from an EMBL/GenBank/DDBJ whole genome shotgun (WGS) entry which is preliminary data.</text>
</comment>
<feature type="region of interest" description="Disordered" evidence="5">
    <location>
        <begin position="71"/>
        <end position="115"/>
    </location>
</feature>
<feature type="compositionally biased region" description="Polar residues" evidence="5">
    <location>
        <begin position="106"/>
        <end position="115"/>
    </location>
</feature>
<evidence type="ECO:0000256" key="5">
    <source>
        <dbReference type="SAM" id="MobiDB-lite"/>
    </source>
</evidence>
<dbReference type="Gene3D" id="2.30.29.30">
    <property type="entry name" value="Pleckstrin-homology domain (PH domain)/Phosphotyrosine-binding domain (PTB)"/>
    <property type="match status" value="1"/>
</dbReference>
<accession>A0AAV3P9G6</accession>
<evidence type="ECO:0000256" key="2">
    <source>
        <dbReference type="ARBA" id="ARBA00004496"/>
    </source>
</evidence>